<dbReference type="Pfam" id="PF13516">
    <property type="entry name" value="LRR_6"/>
    <property type="match status" value="1"/>
</dbReference>
<dbReference type="Gene3D" id="3.80.10.10">
    <property type="entry name" value="Ribonuclease Inhibitor"/>
    <property type="match status" value="1"/>
</dbReference>
<name>A0A9Q0V4R7_SALVM</name>
<keyword evidence="4" id="KW-0812">Transmembrane</keyword>
<accession>A0A9Q0V4R7</accession>
<dbReference type="InterPro" id="IPR001810">
    <property type="entry name" value="F-box_dom"/>
</dbReference>
<reference evidence="6" key="1">
    <citation type="submission" date="2022-11" db="EMBL/GenBank/DDBJ databases">
        <authorList>
            <person name="Hyden B.L."/>
            <person name="Feng K."/>
            <person name="Yates T."/>
            <person name="Jawdy S."/>
            <person name="Smart L.B."/>
            <person name="Muchero W."/>
        </authorList>
    </citation>
    <scope>NUCLEOTIDE SEQUENCE</scope>
    <source>
        <tissue evidence="6">Shoot tip</tissue>
    </source>
</reference>
<feature type="compositionally biased region" description="Polar residues" evidence="3">
    <location>
        <begin position="43"/>
        <end position="59"/>
    </location>
</feature>
<dbReference type="EMBL" id="JAPFFL010000002">
    <property type="protein sequence ID" value="KAJ6742119.1"/>
    <property type="molecule type" value="Genomic_DNA"/>
</dbReference>
<dbReference type="SUPFAM" id="SSF81383">
    <property type="entry name" value="F-box domain"/>
    <property type="match status" value="1"/>
</dbReference>
<dbReference type="InterPro" id="IPR006553">
    <property type="entry name" value="Leu-rich_rpt_Cys-con_subtyp"/>
</dbReference>
<sequence length="1094" mass="119548">MGKDQPFFLRKNSRRRLKKALGLQSPPSAPPPPPLRSPEPIDSSYNNNNTSLVVGSSTGPGKGKKKAGGAARLWMRFDRLGNSELVECDKSAIIKRVSIPPRDLRILGPVFSHSSNILAREKAMVVNLEFIRAIVTAEEVLILEPLCQEVLPFVDQLRQQLPHKTAANIQQVSRNAGIHASTGGQWLPVPEAAEGLQCELPFEFHVLEIALEVVCTYLDSNVADLEKDAYPVLDELARNVSTKNLEHVRSLKSNLTRLLARVQKVRDEIEHLLDDNEDMADLYLTRKWIQNQQSEALVGSAASNSITLATPHLPRLGSNRSASMVTGSVLDDDDDDVEDLEMLLEAYFMQLDGTRNKILSVREYIDDTEDYVNIQLDNQRNELIQLQLVLTIASFAIAVDTLIAGMFGMNIPCQLYHIHGIFGYFVGSSSTGCLFLFLLVLGYARWKKLLGSFQEDEINKGRSGMHAKISPGRFLNYNKQHCFGSSCRPVTVAVASATLLPFVWESFASPENIEEEEEEVVLKERGRDRGWGNPLLHARAVTAMRFTGLLSLGKTAVLLMGYDDDLTLSLPDECLGSVFGKLGCHDRNSCSLVCKRWRCVDSKSRNRLVLLARSEMSPCLPSLLSRFNTVSILSLKCSRKLLSIDDDALSRIPIFLPSLKKLKLKGCVHISDDGLHAFSLHRPPLLTKLSFASCGFGAKGLTSLLSNCPSLQDLTLKRLRKLDATSSTPASSLWVGALNAGGDGGGDDHRNNIGAVVAGAAKREKDVHGYCYKSLRLERLCLKDLHNARLFIPLILSASASIKTLIVCRSSGNWDRVLETSLHGKTTSISEIQMDNVQMGDAGLLAISSSCPDLQLLYLSRTTDCTDDGLSAVANSCKKLRKLHVDAWSRFGSRTIGDEGVFLHSQQVLPTAGAAIRSLNALASNCPGLERMALCNTDSVQDSEMAFIASKFLALKKLCIKNCPNVSKSGIEAVGRGCPNLVKLKVKRCKGVTQAMVSRLRFQRSSLVVSVDAGSILFDGEGISLLASSVNEDEQGTATAMTNPNSARSAAAAASTVAATHVICSSRGALLLRSKFESALQLGRRRRPIEDNAS</sequence>
<protein>
    <submittedName>
        <fullName evidence="6">RNA SPLICING PROTEIN MRS2 MITOCHONDRIAL</fullName>
    </submittedName>
</protein>
<dbReference type="Pfam" id="PF25372">
    <property type="entry name" value="DUF7885"/>
    <property type="match status" value="1"/>
</dbReference>
<dbReference type="SUPFAM" id="SSF52047">
    <property type="entry name" value="RNI-like"/>
    <property type="match status" value="1"/>
</dbReference>
<dbReference type="Gene3D" id="2.40.128.330">
    <property type="match status" value="1"/>
</dbReference>
<dbReference type="FunFam" id="1.20.1280.50:FF:000023">
    <property type="entry name" value="F-box/LRR-repeat protein 4"/>
    <property type="match status" value="1"/>
</dbReference>
<feature type="transmembrane region" description="Helical" evidence="4">
    <location>
        <begin position="388"/>
        <end position="409"/>
    </location>
</feature>
<keyword evidence="4" id="KW-0472">Membrane</keyword>
<organism evidence="6 7">
    <name type="scientific">Salix viminalis</name>
    <name type="common">Common osier</name>
    <name type="synonym">Basket willow</name>
    <dbReference type="NCBI Taxonomy" id="40686"/>
    <lineage>
        <taxon>Eukaryota</taxon>
        <taxon>Viridiplantae</taxon>
        <taxon>Streptophyta</taxon>
        <taxon>Embryophyta</taxon>
        <taxon>Tracheophyta</taxon>
        <taxon>Spermatophyta</taxon>
        <taxon>Magnoliopsida</taxon>
        <taxon>eudicotyledons</taxon>
        <taxon>Gunneridae</taxon>
        <taxon>Pentapetalae</taxon>
        <taxon>rosids</taxon>
        <taxon>fabids</taxon>
        <taxon>Malpighiales</taxon>
        <taxon>Salicaceae</taxon>
        <taxon>Saliceae</taxon>
        <taxon>Salix</taxon>
    </lineage>
</organism>
<dbReference type="CDD" id="cd22159">
    <property type="entry name" value="F-box_AtTIR1-like"/>
    <property type="match status" value="1"/>
</dbReference>
<dbReference type="Proteomes" id="UP001151529">
    <property type="component" value="Chromosome 6"/>
</dbReference>
<evidence type="ECO:0000313" key="7">
    <source>
        <dbReference type="Proteomes" id="UP001151529"/>
    </source>
</evidence>
<dbReference type="AlphaFoldDB" id="A0A9Q0V4R7"/>
<dbReference type="FunFam" id="2.40.128.330:FF:000001">
    <property type="entry name" value="Magnesium transporter MRS2-1"/>
    <property type="match status" value="1"/>
</dbReference>
<keyword evidence="2" id="KW-0175">Coiled coil</keyword>
<dbReference type="Gene3D" id="1.20.58.340">
    <property type="entry name" value="Magnesium transport protein CorA, transmembrane region"/>
    <property type="match status" value="1"/>
</dbReference>
<feature type="transmembrane region" description="Helical" evidence="4">
    <location>
        <begin position="421"/>
        <end position="444"/>
    </location>
</feature>
<dbReference type="PANTHER" id="PTHR13890:SF2">
    <property type="entry name" value="MAGNESIUM TRANSPORTER MRS2-4-RELATED"/>
    <property type="match status" value="1"/>
</dbReference>
<keyword evidence="7" id="KW-1185">Reference proteome</keyword>
<dbReference type="InterPro" id="IPR036047">
    <property type="entry name" value="F-box-like_dom_sf"/>
</dbReference>
<dbReference type="CDD" id="cd12823">
    <property type="entry name" value="Mrs2_Mfm1p-like"/>
    <property type="match status" value="1"/>
</dbReference>
<evidence type="ECO:0000256" key="1">
    <source>
        <dbReference type="ARBA" id="ARBA00007535"/>
    </source>
</evidence>
<evidence type="ECO:0000256" key="4">
    <source>
        <dbReference type="SAM" id="Phobius"/>
    </source>
</evidence>
<comment type="similarity">
    <text evidence="1">Belongs to the CorA metal ion transporter (MIT) (TC 1.A.35.5) family.</text>
</comment>
<reference evidence="6" key="2">
    <citation type="journal article" date="2023" name="Int. J. Mol. Sci.">
        <title>De Novo Assembly and Annotation of 11 Diverse Shrub Willow (Salix) Genomes Reveals Novel Gene Organization in Sex-Linked Regions.</title>
        <authorList>
            <person name="Hyden B."/>
            <person name="Feng K."/>
            <person name="Yates T.B."/>
            <person name="Jawdy S."/>
            <person name="Cereghino C."/>
            <person name="Smart L.B."/>
            <person name="Muchero W."/>
        </authorList>
    </citation>
    <scope>NUCLEOTIDE SEQUENCE [LARGE SCALE GENOMIC DNA]</scope>
    <source>
        <tissue evidence="6">Shoot tip</tissue>
    </source>
</reference>
<evidence type="ECO:0000313" key="6">
    <source>
        <dbReference type="EMBL" id="KAJ6742119.1"/>
    </source>
</evidence>
<feature type="compositionally biased region" description="Pro residues" evidence="3">
    <location>
        <begin position="27"/>
        <end position="37"/>
    </location>
</feature>
<dbReference type="OrthoDB" id="550575at2759"/>
<dbReference type="Gene3D" id="1.20.1280.50">
    <property type="match status" value="1"/>
</dbReference>
<keyword evidence="4" id="KW-1133">Transmembrane helix</keyword>
<dbReference type="PANTHER" id="PTHR13890">
    <property type="entry name" value="RNA SPLICING PROTEIN MRS2, MITOCHONDRIAL"/>
    <property type="match status" value="1"/>
</dbReference>
<dbReference type="InterPro" id="IPR057207">
    <property type="entry name" value="FBXL15_LRR"/>
</dbReference>
<dbReference type="SMART" id="SM00367">
    <property type="entry name" value="LRR_CC"/>
    <property type="match status" value="6"/>
</dbReference>
<dbReference type="InterPro" id="IPR039204">
    <property type="entry name" value="MRS2-like"/>
</dbReference>
<dbReference type="InterPro" id="IPR001611">
    <property type="entry name" value="Leu-rich_rpt"/>
</dbReference>
<evidence type="ECO:0000256" key="3">
    <source>
        <dbReference type="SAM" id="MobiDB-lite"/>
    </source>
</evidence>
<dbReference type="SMART" id="SM00256">
    <property type="entry name" value="FBOX"/>
    <property type="match status" value="1"/>
</dbReference>
<gene>
    <name evidence="6" type="ORF">OIU85_016222</name>
</gene>
<feature type="region of interest" description="Disordered" evidence="3">
    <location>
        <begin position="1"/>
        <end position="68"/>
    </location>
</feature>
<evidence type="ECO:0000256" key="2">
    <source>
        <dbReference type="SAM" id="Coils"/>
    </source>
</evidence>
<evidence type="ECO:0000259" key="5">
    <source>
        <dbReference type="SMART" id="SM00256"/>
    </source>
</evidence>
<feature type="domain" description="F-box" evidence="5">
    <location>
        <begin position="570"/>
        <end position="610"/>
    </location>
</feature>
<dbReference type="Pfam" id="PF22099">
    <property type="entry name" value="MRS2-like"/>
    <property type="match status" value="1"/>
</dbReference>
<dbReference type="Pfam" id="PF00646">
    <property type="entry name" value="F-box"/>
    <property type="match status" value="1"/>
</dbReference>
<feature type="coiled-coil region" evidence="2">
    <location>
        <begin position="248"/>
        <end position="282"/>
    </location>
</feature>
<dbReference type="InterPro" id="IPR032675">
    <property type="entry name" value="LRR_dom_sf"/>
</dbReference>
<comment type="caution">
    <text evidence="6">The sequence shown here is derived from an EMBL/GenBank/DDBJ whole genome shotgun (WGS) entry which is preliminary data.</text>
</comment>
<dbReference type="GO" id="GO:0015095">
    <property type="term" value="F:magnesium ion transmembrane transporter activity"/>
    <property type="evidence" value="ECO:0007669"/>
    <property type="project" value="UniProtKB-ARBA"/>
</dbReference>
<proteinExistence type="inferred from homology"/>